<gene>
    <name evidence="2" type="ORF">J5W02_09120</name>
</gene>
<evidence type="ECO:0000313" key="2">
    <source>
        <dbReference type="EMBL" id="MBW7572974.1"/>
    </source>
</evidence>
<comment type="similarity">
    <text evidence="1">Belongs to the HyuE racemase family.</text>
</comment>
<protein>
    <submittedName>
        <fullName evidence="2">Aspartate/glutamate racemase family protein</fullName>
    </submittedName>
</protein>
<dbReference type="EMBL" id="JAGFNZ010000003">
    <property type="protein sequence ID" value="MBW7572974.1"/>
    <property type="molecule type" value="Genomic_DNA"/>
</dbReference>
<organism evidence="2 3">
    <name type="scientific">Caproiciproducens faecalis</name>
    <dbReference type="NCBI Taxonomy" id="2820301"/>
    <lineage>
        <taxon>Bacteria</taxon>
        <taxon>Bacillati</taxon>
        <taxon>Bacillota</taxon>
        <taxon>Clostridia</taxon>
        <taxon>Eubacteriales</taxon>
        <taxon>Acutalibacteraceae</taxon>
        <taxon>Caproiciproducens</taxon>
    </lineage>
</organism>
<dbReference type="Proteomes" id="UP000719942">
    <property type="component" value="Unassembled WGS sequence"/>
</dbReference>
<reference evidence="2 3" key="1">
    <citation type="submission" date="2021-03" db="EMBL/GenBank/DDBJ databases">
        <title>Caproiciproducens sp. nov. isolated from feces of cow.</title>
        <authorList>
            <person name="Choi J.-Y."/>
        </authorList>
    </citation>
    <scope>NUCLEOTIDE SEQUENCE [LARGE SCALE GENOMIC DNA]</scope>
    <source>
        <strain evidence="2 3">AGMB10547</strain>
    </source>
</reference>
<keyword evidence="3" id="KW-1185">Reference proteome</keyword>
<proteinExistence type="inferred from homology"/>
<dbReference type="Pfam" id="PF01177">
    <property type="entry name" value="Asp_Glu_race"/>
    <property type="match status" value="1"/>
</dbReference>
<evidence type="ECO:0000256" key="1">
    <source>
        <dbReference type="ARBA" id="ARBA00038414"/>
    </source>
</evidence>
<sequence length="220" mass="23475">MKIAMIHATVSAVQPLTDVFQSMDPSIQIVNYVNEEMLARVNRDGKVEKSTLRAFANLVFSAAESDADGILIACSIFCAYAPLLRQFVKIPLIAIDAPMLEKACKAGETVGIVATTAAAGPTAEKQLQEQAARLHRSIRTKVRIVTEAMDALKSGNNHLHDEKIAAAAESLLDDGCDAVVLCQISMAGAKQKVTPGRQSKIMTSPEEGAAAMIALIREGK</sequence>
<dbReference type="InterPro" id="IPR053714">
    <property type="entry name" value="Iso_Racemase_Enz_sf"/>
</dbReference>
<dbReference type="InterPro" id="IPR015942">
    <property type="entry name" value="Asp/Glu/hydantoin_racemase"/>
</dbReference>
<dbReference type="RefSeq" id="WP_219965383.1">
    <property type="nucleotide sequence ID" value="NZ_JAGFNZ010000003.1"/>
</dbReference>
<evidence type="ECO:0000313" key="3">
    <source>
        <dbReference type="Proteomes" id="UP000719942"/>
    </source>
</evidence>
<name>A0ABS7DNT7_9FIRM</name>
<accession>A0ABS7DNT7</accession>
<comment type="caution">
    <text evidence="2">The sequence shown here is derived from an EMBL/GenBank/DDBJ whole genome shotgun (WGS) entry which is preliminary data.</text>
</comment>
<dbReference type="Gene3D" id="3.40.50.12500">
    <property type="match status" value="1"/>
</dbReference>